<dbReference type="InterPro" id="IPR006206">
    <property type="entry name" value="Mevalonate/galactokinase"/>
</dbReference>
<keyword evidence="8 11" id="KW-0460">Magnesium</keyword>
<evidence type="ECO:0000256" key="10">
    <source>
        <dbReference type="ARBA" id="ARBA00023277"/>
    </source>
</evidence>
<evidence type="ECO:0000256" key="3">
    <source>
        <dbReference type="ARBA" id="ARBA00022679"/>
    </source>
</evidence>
<evidence type="ECO:0000256" key="8">
    <source>
        <dbReference type="ARBA" id="ARBA00022842"/>
    </source>
</evidence>
<keyword evidence="9 11" id="KW-0299">Galactose metabolism</keyword>
<keyword evidence="2 11" id="KW-0963">Cytoplasm</keyword>
<keyword evidence="5 11" id="KW-0547">Nucleotide-binding</keyword>
<keyword evidence="7 11" id="KW-0067">ATP-binding</keyword>
<dbReference type="SUPFAM" id="SSF54211">
    <property type="entry name" value="Ribosomal protein S5 domain 2-like"/>
    <property type="match status" value="1"/>
</dbReference>
<dbReference type="PROSITE" id="PS00106">
    <property type="entry name" value="GALACTOKINASE"/>
    <property type="match status" value="1"/>
</dbReference>
<dbReference type="Proteomes" id="UP001165367">
    <property type="component" value="Unassembled WGS sequence"/>
</dbReference>
<dbReference type="PRINTS" id="PR00959">
    <property type="entry name" value="MEVGALKINASE"/>
</dbReference>
<evidence type="ECO:0000259" key="14">
    <source>
        <dbReference type="Pfam" id="PF08544"/>
    </source>
</evidence>
<dbReference type="PANTHER" id="PTHR10457">
    <property type="entry name" value="MEVALONATE KINASE/GALACTOKINASE"/>
    <property type="match status" value="1"/>
</dbReference>
<dbReference type="RefSeq" id="WP_237875161.1">
    <property type="nucleotide sequence ID" value="NZ_JAKLTR010000014.1"/>
</dbReference>
<comment type="caution">
    <text evidence="11">Lacks conserved residue(s) required for the propagation of feature annotation.</text>
</comment>
<dbReference type="InterPro" id="IPR020568">
    <property type="entry name" value="Ribosomal_Su5_D2-typ_SF"/>
</dbReference>
<feature type="domain" description="Galactokinase N-terminal" evidence="15">
    <location>
        <begin position="8"/>
        <end position="57"/>
    </location>
</feature>
<dbReference type="InterPro" id="IPR013750">
    <property type="entry name" value="GHMP_kinase_C_dom"/>
</dbReference>
<evidence type="ECO:0000313" key="17">
    <source>
        <dbReference type="Proteomes" id="UP001165367"/>
    </source>
</evidence>
<comment type="catalytic activity">
    <reaction evidence="11">
        <text>alpha-D-galactose + ATP = alpha-D-galactose 1-phosphate + ADP + H(+)</text>
        <dbReference type="Rhea" id="RHEA:13553"/>
        <dbReference type="ChEBI" id="CHEBI:15378"/>
        <dbReference type="ChEBI" id="CHEBI:28061"/>
        <dbReference type="ChEBI" id="CHEBI:30616"/>
        <dbReference type="ChEBI" id="CHEBI:58336"/>
        <dbReference type="ChEBI" id="CHEBI:456216"/>
        <dbReference type="EC" id="2.7.1.6"/>
    </reaction>
</comment>
<feature type="binding site" evidence="11">
    <location>
        <position position="159"/>
    </location>
    <ligand>
        <name>Mg(2+)</name>
        <dbReference type="ChEBI" id="CHEBI:18420"/>
    </ligand>
</feature>
<feature type="binding site" evidence="11">
    <location>
        <position position="221"/>
    </location>
    <ligand>
        <name>substrate</name>
    </ligand>
</feature>
<feature type="binding site" evidence="11">
    <location>
        <position position="127"/>
    </location>
    <ligand>
        <name>Mg(2+)</name>
        <dbReference type="ChEBI" id="CHEBI:18420"/>
    </ligand>
</feature>
<evidence type="ECO:0000256" key="1">
    <source>
        <dbReference type="ARBA" id="ARBA00006566"/>
    </source>
</evidence>
<keyword evidence="4 11" id="KW-0479">Metal-binding</keyword>
<keyword evidence="17" id="KW-1185">Reference proteome</keyword>
<feature type="binding site" evidence="11">
    <location>
        <begin position="33"/>
        <end position="36"/>
    </location>
    <ligand>
        <name>substrate</name>
    </ligand>
</feature>
<evidence type="ECO:0000259" key="15">
    <source>
        <dbReference type="Pfam" id="PF10509"/>
    </source>
</evidence>
<dbReference type="EC" id="2.7.1.6" evidence="11 12"/>
<keyword evidence="3 11" id="KW-0808">Transferase</keyword>
<dbReference type="Pfam" id="PF00288">
    <property type="entry name" value="GHMP_kinases_N"/>
    <property type="match status" value="1"/>
</dbReference>
<keyword evidence="10 11" id="KW-0119">Carbohydrate metabolism</keyword>
<gene>
    <name evidence="11" type="primary">galK</name>
    <name evidence="16" type="ORF">LZZ85_20150</name>
</gene>
<dbReference type="SUPFAM" id="SSF55060">
    <property type="entry name" value="GHMP Kinase, C-terminal domain"/>
    <property type="match status" value="1"/>
</dbReference>
<feature type="domain" description="GHMP kinase C-terminal" evidence="14">
    <location>
        <begin position="283"/>
        <end position="349"/>
    </location>
</feature>
<evidence type="ECO:0000256" key="7">
    <source>
        <dbReference type="ARBA" id="ARBA00022840"/>
    </source>
</evidence>
<proteinExistence type="inferred from homology"/>
<comment type="pathway">
    <text evidence="11">Carbohydrate metabolism; galactose metabolism.</text>
</comment>
<reference evidence="16" key="1">
    <citation type="submission" date="2022-01" db="EMBL/GenBank/DDBJ databases">
        <authorList>
            <person name="Jo J.-H."/>
            <person name="Im W.-T."/>
        </authorList>
    </citation>
    <scope>NUCLEOTIDE SEQUENCE</scope>
    <source>
        <strain evidence="16">NA20</strain>
    </source>
</reference>
<name>A0ABS9KWD7_9BACT</name>
<dbReference type="InterPro" id="IPR019539">
    <property type="entry name" value="GalKase_N"/>
</dbReference>
<dbReference type="Pfam" id="PF08544">
    <property type="entry name" value="GHMP_kinases_C"/>
    <property type="match status" value="1"/>
</dbReference>
<evidence type="ECO:0000256" key="11">
    <source>
        <dbReference type="HAMAP-Rule" id="MF_00246"/>
    </source>
</evidence>
<dbReference type="InterPro" id="IPR036554">
    <property type="entry name" value="GHMP_kinase_C_sf"/>
</dbReference>
<dbReference type="Gene3D" id="3.30.70.890">
    <property type="entry name" value="GHMP kinase, C-terminal domain"/>
    <property type="match status" value="1"/>
</dbReference>
<protein>
    <recommendedName>
        <fullName evidence="11 12">Galactokinase</fullName>
        <ecNumber evidence="11 12">2.7.1.6</ecNumber>
    </recommendedName>
    <alternativeName>
        <fullName evidence="11">Galactose kinase</fullName>
    </alternativeName>
</protein>
<evidence type="ECO:0000259" key="13">
    <source>
        <dbReference type="Pfam" id="PF00288"/>
    </source>
</evidence>
<dbReference type="Gene3D" id="3.30.230.10">
    <property type="match status" value="1"/>
</dbReference>
<dbReference type="HAMAP" id="MF_00246">
    <property type="entry name" value="Galactokinase"/>
    <property type="match status" value="1"/>
</dbReference>
<dbReference type="InterPro" id="IPR006204">
    <property type="entry name" value="GHMP_kinase_N_dom"/>
</dbReference>
<dbReference type="PIRSF" id="PIRSF000530">
    <property type="entry name" value="Galactokinase"/>
    <property type="match status" value="1"/>
</dbReference>
<feature type="domain" description="GHMP kinase N-terminal" evidence="13">
    <location>
        <begin position="91"/>
        <end position="178"/>
    </location>
</feature>
<dbReference type="NCBIfam" id="NF003705">
    <property type="entry name" value="PRK05322.1"/>
    <property type="match status" value="1"/>
</dbReference>
<comment type="function">
    <text evidence="11">Catalyzes the transfer of the gamma-phosphate of ATP to D-galactose to form alpha-D-galactose-1-phosphate (Gal-1-P).</text>
</comment>
<accession>A0ABS9KWD7</accession>
<dbReference type="EMBL" id="JAKLTR010000014">
    <property type="protein sequence ID" value="MCG2616623.1"/>
    <property type="molecule type" value="Genomic_DNA"/>
</dbReference>
<dbReference type="GO" id="GO:0004335">
    <property type="term" value="F:galactokinase activity"/>
    <property type="evidence" value="ECO:0007669"/>
    <property type="project" value="UniProtKB-EC"/>
</dbReference>
<feature type="binding site" evidence="11">
    <location>
        <begin position="121"/>
        <end position="127"/>
    </location>
    <ligand>
        <name>ATP</name>
        <dbReference type="ChEBI" id="CHEBI:30616"/>
    </ligand>
</feature>
<dbReference type="NCBIfam" id="TIGR00131">
    <property type="entry name" value="gal_kin"/>
    <property type="match status" value="1"/>
</dbReference>
<evidence type="ECO:0000256" key="4">
    <source>
        <dbReference type="ARBA" id="ARBA00022723"/>
    </source>
</evidence>
<organism evidence="16 17">
    <name type="scientific">Terrimonas ginsenosidimutans</name>
    <dbReference type="NCBI Taxonomy" id="2908004"/>
    <lineage>
        <taxon>Bacteria</taxon>
        <taxon>Pseudomonadati</taxon>
        <taxon>Bacteroidota</taxon>
        <taxon>Chitinophagia</taxon>
        <taxon>Chitinophagales</taxon>
        <taxon>Chitinophagaceae</taxon>
        <taxon>Terrimonas</taxon>
    </lineage>
</organism>
<feature type="site" description="Transition state stabilizer" evidence="11">
    <location>
        <position position="27"/>
    </location>
</feature>
<evidence type="ECO:0000313" key="16">
    <source>
        <dbReference type="EMBL" id="MCG2616623.1"/>
    </source>
</evidence>
<evidence type="ECO:0000256" key="5">
    <source>
        <dbReference type="ARBA" id="ARBA00022741"/>
    </source>
</evidence>
<evidence type="ECO:0000256" key="12">
    <source>
        <dbReference type="NCBIfam" id="TIGR00131"/>
    </source>
</evidence>
<dbReference type="Pfam" id="PF10509">
    <property type="entry name" value="GalKase_gal_bdg"/>
    <property type="match status" value="1"/>
</dbReference>
<evidence type="ECO:0000256" key="9">
    <source>
        <dbReference type="ARBA" id="ARBA00023144"/>
    </source>
</evidence>
<dbReference type="InterPro" id="IPR014721">
    <property type="entry name" value="Ribsml_uS5_D2-typ_fold_subgr"/>
</dbReference>
<dbReference type="PANTHER" id="PTHR10457:SF7">
    <property type="entry name" value="GALACTOKINASE-RELATED"/>
    <property type="match status" value="1"/>
</dbReference>
<keyword evidence="6 11" id="KW-0418">Kinase</keyword>
<dbReference type="InterPro" id="IPR000705">
    <property type="entry name" value="Galactokinase"/>
</dbReference>
<feature type="active site" description="Proton acceptor" evidence="11">
    <location>
        <position position="171"/>
    </location>
</feature>
<sequence length="384" mass="42954">MTKDALLQEFKTRYQQEPEHIFFTPGRVNLIGEHIDYNGGKVMPCAITLGTYLVVSRNTEKKIRLQCINFPETADLQLQSSYTKTGKEWFNYPLGVIDEMLQRGYELSGLNMLFYGDLPIGAGVSSSASIEVCTGTAISQIFGLNIPGEEMAVLGKKVENEFIGMNCGIMDQFAVAMGRKDKAILLNCDTLEYEYLNFEIGDNILVLINSNKERKLTDSKYNERFAECGRALKLLKQVVKAENLCDISSEEFHKAKHVLNDAVLEKRALHVVTENERVSLSKDALLNGRLEEFGQLMYASHASLKELYEVSGIELDTIVEFSKSYPHCIGARMTGAGFGGCAIALVKKEYFNDYAEKIKPYYKERIGYEPGVFASEIGDGARAI</sequence>
<comment type="similarity">
    <text evidence="1 11">Belongs to the GHMP kinase family. GalK subfamily.</text>
</comment>
<evidence type="ECO:0000256" key="6">
    <source>
        <dbReference type="ARBA" id="ARBA00022777"/>
    </source>
</evidence>
<evidence type="ECO:0000256" key="2">
    <source>
        <dbReference type="ARBA" id="ARBA00022490"/>
    </source>
</evidence>
<dbReference type="InterPro" id="IPR022963">
    <property type="entry name" value="Galactokinase_bac"/>
</dbReference>
<comment type="subcellular location">
    <subcellularLocation>
        <location evidence="11">Cytoplasm</location>
    </subcellularLocation>
</comment>
<dbReference type="PRINTS" id="PR00473">
    <property type="entry name" value="GALCTOKINASE"/>
</dbReference>
<dbReference type="InterPro" id="IPR019741">
    <property type="entry name" value="Galactokinase_CS"/>
</dbReference>
<comment type="caution">
    <text evidence="16">The sequence shown here is derived from an EMBL/GenBank/DDBJ whole genome shotgun (WGS) entry which is preliminary data.</text>
</comment>